<evidence type="ECO:0000256" key="2">
    <source>
        <dbReference type="ARBA" id="ARBA00008263"/>
    </source>
</evidence>
<feature type="domain" description="Topo IIA-type catalytic" evidence="10">
    <location>
        <begin position="34"/>
        <end position="524"/>
    </location>
</feature>
<protein>
    <recommendedName>
        <fullName evidence="3">DNA topoisomerase (ATP-hydrolyzing)</fullName>
        <ecNumber evidence="3">5.6.2.2</ecNumber>
    </recommendedName>
</protein>
<dbReference type="GO" id="GO:0003677">
    <property type="term" value="F:DNA binding"/>
    <property type="evidence" value="ECO:0007669"/>
    <property type="project" value="UniProtKB-KW"/>
</dbReference>
<keyword evidence="9 11" id="KW-0413">Isomerase</keyword>
<dbReference type="FunFam" id="3.90.199.10:FF:000001">
    <property type="entry name" value="DNA gyrase subunit A"/>
    <property type="match status" value="1"/>
</dbReference>
<dbReference type="GO" id="GO:0005737">
    <property type="term" value="C:cytoplasm"/>
    <property type="evidence" value="ECO:0007669"/>
    <property type="project" value="TreeGrafter"/>
</dbReference>
<dbReference type="Gene3D" id="3.30.1360.40">
    <property type="match status" value="1"/>
</dbReference>
<name>T1AWL0_9ZZZZ</name>
<accession>T1AWL0</accession>
<evidence type="ECO:0000256" key="1">
    <source>
        <dbReference type="ARBA" id="ARBA00000185"/>
    </source>
</evidence>
<dbReference type="AlphaFoldDB" id="T1AWL0"/>
<sequence>MTDFAKELSSVALEEELKRSYLDYAMSVIVGRALPDVRDGLKPVHRRVLHAMRELGNEWNKPYKKSARVVGDVIGKYHPHGDVAVYDAIVRMAQPFALRYVLVDGQGNFGSVDGDAPAAMRYTEIRMARIAHALLDDIDKETVDFIPNYDGSESEPQVLPARVPNLLINGSAGIAVGMATNIPPHNLRETIDAALALLDDPALDLAAILKLLPGPDFPTGGVILGDEGIRKAYETGRGGLTIRGRARVEPIANGRESIVIYELPYQVNKATLIEYIAAQVRERKIEGISELRDESDRDGMRIVIELRRGENADVILNNLYQRTALQSSFMINMVALKDGQPRLFDLRSMLVAFLEHRREVVTRRTIFELNKARERAHVLEGLALAISNIDEMIQVIKQAGQPSEARAALIARSWPGAFLRELLARAGDRALSERGRERYQLSDNQAQAILELRLQRLTGLEREKVVDEYLELLRRIDDYEDILARDARLVEEIRLELIAARDEFGDVRRTELAPAGGILRTEDLIPQEDVVVTLSHDGYIKYQSLDTYRLQARGGRGRSAAAVKEEDFVEKLFLTRTHDTLLCFSTRGRVYWTRVFELPEGGGTAKGKPLVNLLPLGDGERITAVLDIDRFDDSHFVFMVTAQGTVKKVSLRDFSRPRTSGIIAIDLPEDDMLIDAVQTDGSRHLMLFASDGKAIRFIETEVRTMGRQATGVRGIRLAPGVRVVAVTVLEDESSDILTVTERGYGKRTALAAYLAQARGGKGVISIQTGPRNGRVIGAAAVHEEDEAMLVTQNGTLVRIPVSSISRVGRNTQGVRLIRLDEGDIVVHLERIPVDPAPILLPDEEA</sequence>
<dbReference type="HAMAP" id="MF_01897">
    <property type="entry name" value="GyrA"/>
    <property type="match status" value="1"/>
</dbReference>
<evidence type="ECO:0000259" key="10">
    <source>
        <dbReference type="PROSITE" id="PS52040"/>
    </source>
</evidence>
<proteinExistence type="inferred from homology"/>
<dbReference type="Pfam" id="PF03989">
    <property type="entry name" value="DNA_gyraseA_C"/>
    <property type="match status" value="6"/>
</dbReference>
<gene>
    <name evidence="11" type="ORF">B1B_06520</name>
</gene>
<evidence type="ECO:0000256" key="5">
    <source>
        <dbReference type="ARBA" id="ARBA00022741"/>
    </source>
</evidence>
<dbReference type="InterPro" id="IPR002205">
    <property type="entry name" value="Topo_IIA_dom_A"/>
</dbReference>
<dbReference type="GO" id="GO:0005694">
    <property type="term" value="C:chromosome"/>
    <property type="evidence" value="ECO:0007669"/>
    <property type="project" value="InterPro"/>
</dbReference>
<evidence type="ECO:0000256" key="6">
    <source>
        <dbReference type="ARBA" id="ARBA00022840"/>
    </source>
</evidence>
<dbReference type="InterPro" id="IPR005743">
    <property type="entry name" value="GyrA"/>
</dbReference>
<evidence type="ECO:0000256" key="3">
    <source>
        <dbReference type="ARBA" id="ARBA00012895"/>
    </source>
</evidence>
<evidence type="ECO:0000256" key="7">
    <source>
        <dbReference type="ARBA" id="ARBA00023029"/>
    </source>
</evidence>
<dbReference type="PROSITE" id="PS52040">
    <property type="entry name" value="TOPO_IIA"/>
    <property type="match status" value="1"/>
</dbReference>
<dbReference type="Gene3D" id="1.10.268.10">
    <property type="entry name" value="Topoisomerase, domain 3"/>
    <property type="match status" value="1"/>
</dbReference>
<comment type="caution">
    <text evidence="11">The sequence shown here is derived from an EMBL/GenBank/DDBJ whole genome shotgun (WGS) entry which is preliminary data.</text>
</comment>
<dbReference type="CDD" id="cd00187">
    <property type="entry name" value="TOP4c"/>
    <property type="match status" value="1"/>
</dbReference>
<evidence type="ECO:0000256" key="4">
    <source>
        <dbReference type="ARBA" id="ARBA00022490"/>
    </source>
</evidence>
<dbReference type="NCBIfam" id="NF004043">
    <property type="entry name" value="PRK05560.1"/>
    <property type="match status" value="1"/>
</dbReference>
<dbReference type="GO" id="GO:0005524">
    <property type="term" value="F:ATP binding"/>
    <property type="evidence" value="ECO:0007669"/>
    <property type="project" value="UniProtKB-KW"/>
</dbReference>
<reference evidence="11" key="2">
    <citation type="journal article" date="2014" name="ISME J.">
        <title>Microbial stratification in low pH oxic and suboxic macroscopic growths along an acid mine drainage.</title>
        <authorList>
            <person name="Mendez-Garcia C."/>
            <person name="Mesa V."/>
            <person name="Sprenger R.R."/>
            <person name="Richter M."/>
            <person name="Diez M.S."/>
            <person name="Solano J."/>
            <person name="Bargiela R."/>
            <person name="Golyshina O.V."/>
            <person name="Manteca A."/>
            <person name="Ramos J.L."/>
            <person name="Gallego J.R."/>
            <person name="Llorente I."/>
            <person name="Martins Dos Santos V.A."/>
            <person name="Jensen O.N."/>
            <person name="Pelaez A.I."/>
            <person name="Sanchez J."/>
            <person name="Ferrer M."/>
        </authorList>
    </citation>
    <scope>NUCLEOTIDE SEQUENCE</scope>
</reference>
<dbReference type="PANTHER" id="PTHR43493">
    <property type="entry name" value="DNA GYRASE/TOPOISOMERASE SUBUNIT A"/>
    <property type="match status" value="1"/>
</dbReference>
<dbReference type="InterPro" id="IPR050220">
    <property type="entry name" value="Type_II_DNA_Topoisomerases"/>
</dbReference>
<dbReference type="SUPFAM" id="SSF56719">
    <property type="entry name" value="Type II DNA topoisomerase"/>
    <property type="match status" value="1"/>
</dbReference>
<dbReference type="SUPFAM" id="SSF101904">
    <property type="entry name" value="GyrA/ParC C-terminal domain-like"/>
    <property type="match status" value="1"/>
</dbReference>
<dbReference type="FunFam" id="2.120.10.90:FF:000004">
    <property type="entry name" value="DNA gyrase subunit A"/>
    <property type="match status" value="1"/>
</dbReference>
<dbReference type="PANTHER" id="PTHR43493:SF5">
    <property type="entry name" value="DNA GYRASE SUBUNIT A, CHLOROPLASTIC_MITOCHONDRIAL"/>
    <property type="match status" value="1"/>
</dbReference>
<dbReference type="FunFam" id="1.10.268.10:FF:000001">
    <property type="entry name" value="DNA gyrase subunit A"/>
    <property type="match status" value="1"/>
</dbReference>
<dbReference type="GO" id="GO:0006265">
    <property type="term" value="P:DNA topological change"/>
    <property type="evidence" value="ECO:0007669"/>
    <property type="project" value="InterPro"/>
</dbReference>
<dbReference type="GO" id="GO:0003918">
    <property type="term" value="F:DNA topoisomerase type II (double strand cut, ATP-hydrolyzing) activity"/>
    <property type="evidence" value="ECO:0007669"/>
    <property type="project" value="UniProtKB-EC"/>
</dbReference>
<dbReference type="EMBL" id="AUZY01004123">
    <property type="protein sequence ID" value="EQD65011.1"/>
    <property type="molecule type" value="Genomic_DNA"/>
</dbReference>
<reference evidence="11" key="1">
    <citation type="submission" date="2013-08" db="EMBL/GenBank/DDBJ databases">
        <authorList>
            <person name="Mendez C."/>
            <person name="Richter M."/>
            <person name="Ferrer M."/>
            <person name="Sanchez J."/>
        </authorList>
    </citation>
    <scope>NUCLEOTIDE SEQUENCE</scope>
</reference>
<evidence type="ECO:0000313" key="11">
    <source>
        <dbReference type="EMBL" id="EQD65011.1"/>
    </source>
</evidence>
<evidence type="ECO:0000256" key="9">
    <source>
        <dbReference type="ARBA" id="ARBA00023235"/>
    </source>
</evidence>
<keyword evidence="7" id="KW-0799">Topoisomerase</keyword>
<comment type="similarity">
    <text evidence="2">Belongs to the type II topoisomerase GyrA/ParC subunit family.</text>
</comment>
<dbReference type="Gene3D" id="3.90.199.10">
    <property type="entry name" value="Topoisomerase II, domain 5"/>
    <property type="match status" value="1"/>
</dbReference>
<dbReference type="EC" id="5.6.2.2" evidence="3"/>
<keyword evidence="8" id="KW-0238">DNA-binding</keyword>
<dbReference type="NCBIfam" id="TIGR01063">
    <property type="entry name" value="gyrA"/>
    <property type="match status" value="1"/>
</dbReference>
<dbReference type="Pfam" id="PF00521">
    <property type="entry name" value="DNA_topoisoIV"/>
    <property type="match status" value="1"/>
</dbReference>
<dbReference type="GO" id="GO:0009330">
    <property type="term" value="C:DNA topoisomerase type II (double strand cut, ATP-hydrolyzing) complex"/>
    <property type="evidence" value="ECO:0007669"/>
    <property type="project" value="TreeGrafter"/>
</dbReference>
<keyword evidence="6" id="KW-0067">ATP-binding</keyword>
<organism evidence="11">
    <name type="scientific">mine drainage metagenome</name>
    <dbReference type="NCBI Taxonomy" id="410659"/>
    <lineage>
        <taxon>unclassified sequences</taxon>
        <taxon>metagenomes</taxon>
        <taxon>ecological metagenomes</taxon>
    </lineage>
</organism>
<dbReference type="FunFam" id="3.30.1360.40:FF:000002">
    <property type="entry name" value="DNA gyrase subunit A"/>
    <property type="match status" value="1"/>
</dbReference>
<dbReference type="SMART" id="SM00434">
    <property type="entry name" value="TOP4c"/>
    <property type="match status" value="1"/>
</dbReference>
<keyword evidence="5" id="KW-0547">Nucleotide-binding</keyword>
<comment type="catalytic activity">
    <reaction evidence="1">
        <text>ATP-dependent breakage, passage and rejoining of double-stranded DNA.</text>
        <dbReference type="EC" id="5.6.2.2"/>
    </reaction>
</comment>
<dbReference type="InterPro" id="IPR013758">
    <property type="entry name" value="Topo_IIA_A/C_ab"/>
</dbReference>
<dbReference type="Gene3D" id="2.120.10.90">
    <property type="entry name" value="DNA gyrase/topoisomerase IV, subunit A, C-terminal"/>
    <property type="match status" value="1"/>
</dbReference>
<dbReference type="InterPro" id="IPR013757">
    <property type="entry name" value="Topo_IIA_A_a_sf"/>
</dbReference>
<dbReference type="InterPro" id="IPR006691">
    <property type="entry name" value="GyrA/parC_rep"/>
</dbReference>
<evidence type="ECO:0000256" key="8">
    <source>
        <dbReference type="ARBA" id="ARBA00023125"/>
    </source>
</evidence>
<dbReference type="NCBIfam" id="NF004044">
    <property type="entry name" value="PRK05561.1"/>
    <property type="match status" value="1"/>
</dbReference>
<dbReference type="InterPro" id="IPR013760">
    <property type="entry name" value="Topo_IIA-like_dom_sf"/>
</dbReference>
<keyword evidence="4" id="KW-0963">Cytoplasm</keyword>
<dbReference type="InterPro" id="IPR035516">
    <property type="entry name" value="Gyrase/topoIV_suA_C"/>
</dbReference>